<organism evidence="1 2">
    <name type="scientific">Actinoplanes sichuanensis</name>
    <dbReference type="NCBI Taxonomy" id="512349"/>
    <lineage>
        <taxon>Bacteria</taxon>
        <taxon>Bacillati</taxon>
        <taxon>Actinomycetota</taxon>
        <taxon>Actinomycetes</taxon>
        <taxon>Micromonosporales</taxon>
        <taxon>Micromonosporaceae</taxon>
        <taxon>Actinoplanes</taxon>
    </lineage>
</organism>
<accession>A0ABW4AAJ1</accession>
<gene>
    <name evidence="1" type="ORF">ACFQ5G_17730</name>
</gene>
<dbReference type="InterPro" id="IPR049749">
    <property type="entry name" value="SCO2521-like"/>
</dbReference>
<proteinExistence type="predicted"/>
<comment type="caution">
    <text evidence="1">The sequence shown here is derived from an EMBL/GenBank/DDBJ whole genome shotgun (WGS) entry which is preliminary data.</text>
</comment>
<protein>
    <submittedName>
        <fullName evidence="1">SCO2521 family protein</fullName>
    </submittedName>
</protein>
<name>A0ABW4AAJ1_9ACTN</name>
<dbReference type="NCBIfam" id="NF040565">
    <property type="entry name" value="SCO2521_fam"/>
    <property type="match status" value="1"/>
</dbReference>
<reference evidence="2" key="1">
    <citation type="journal article" date="2019" name="Int. J. Syst. Evol. Microbiol.">
        <title>The Global Catalogue of Microorganisms (GCM) 10K type strain sequencing project: providing services to taxonomists for standard genome sequencing and annotation.</title>
        <authorList>
            <consortium name="The Broad Institute Genomics Platform"/>
            <consortium name="The Broad Institute Genome Sequencing Center for Infectious Disease"/>
            <person name="Wu L."/>
            <person name="Ma J."/>
        </authorList>
    </citation>
    <scope>NUCLEOTIDE SEQUENCE [LARGE SCALE GENOMIC DNA]</scope>
    <source>
        <strain evidence="2">CCM 7526</strain>
    </source>
</reference>
<keyword evidence="2" id="KW-1185">Reference proteome</keyword>
<dbReference type="RefSeq" id="WP_317797213.1">
    <property type="nucleotide sequence ID" value="NZ_AP028461.1"/>
</dbReference>
<dbReference type="Proteomes" id="UP001597183">
    <property type="component" value="Unassembled WGS sequence"/>
</dbReference>
<evidence type="ECO:0000313" key="1">
    <source>
        <dbReference type="EMBL" id="MFD1367198.1"/>
    </source>
</evidence>
<evidence type="ECO:0000313" key="2">
    <source>
        <dbReference type="Proteomes" id="UP001597183"/>
    </source>
</evidence>
<sequence length="309" mass="33657">MLVLGEVLTSLLPTSAAVPADAAQRMLGLTAGAPVIRSDRPISYVVSPERLEGVDCQVPAALDRGVRGIGTVATRAVLTGGHAFQASARTVAERSRYSRRVLWSHYLARPGTLQIIGRYQEEAMAAAFLAGAPKPSGLDLTPIAERTAIRARSGVQLARKVAVPSDRITLRWAALLGAGEEELHFRVDSPLHRTVRIATSACDLADVVTLCESLALHDWLLTTLEAILSRAPLTGPSEGAVVDRIQPAVDHLLHLWTPGFRLSRGARDLWDRLDRLAGFDHQWHTSVNRIRDHMAVSTLRERDRPGVPR</sequence>
<dbReference type="EMBL" id="JBHTMK010000021">
    <property type="protein sequence ID" value="MFD1367198.1"/>
    <property type="molecule type" value="Genomic_DNA"/>
</dbReference>